<organism evidence="1 2">
    <name type="scientific">Pogonophryne albipinna</name>
    <dbReference type="NCBI Taxonomy" id="1090488"/>
    <lineage>
        <taxon>Eukaryota</taxon>
        <taxon>Metazoa</taxon>
        <taxon>Chordata</taxon>
        <taxon>Craniata</taxon>
        <taxon>Vertebrata</taxon>
        <taxon>Euteleostomi</taxon>
        <taxon>Actinopterygii</taxon>
        <taxon>Neopterygii</taxon>
        <taxon>Teleostei</taxon>
        <taxon>Neoteleostei</taxon>
        <taxon>Acanthomorphata</taxon>
        <taxon>Eupercaria</taxon>
        <taxon>Perciformes</taxon>
        <taxon>Notothenioidei</taxon>
        <taxon>Pogonophryne</taxon>
    </lineage>
</organism>
<evidence type="ECO:0000313" key="1">
    <source>
        <dbReference type="EMBL" id="KAJ4925543.1"/>
    </source>
</evidence>
<feature type="non-terminal residue" evidence="1">
    <location>
        <position position="95"/>
    </location>
</feature>
<gene>
    <name evidence="1" type="ORF">JOQ06_018270</name>
</gene>
<comment type="caution">
    <text evidence="1">The sequence shown here is derived from an EMBL/GenBank/DDBJ whole genome shotgun (WGS) entry which is preliminary data.</text>
</comment>
<dbReference type="Proteomes" id="UP001219934">
    <property type="component" value="Unassembled WGS sequence"/>
</dbReference>
<proteinExistence type="predicted"/>
<sequence length="95" mass="10063">MCNVMVSATLFQVIAEGRKSVSTQEELLTLRDQVTSGGNALTLPLFSPPPKKNHTPVPTSLITLAPPTCSPVPHSPISLSSLALFHSFFSDQSSG</sequence>
<reference evidence="1" key="1">
    <citation type="submission" date="2022-11" db="EMBL/GenBank/DDBJ databases">
        <title>Chromosome-level genome of Pogonophryne albipinna.</title>
        <authorList>
            <person name="Jo E."/>
        </authorList>
    </citation>
    <scope>NUCLEOTIDE SEQUENCE</scope>
    <source>
        <strain evidence="1">SGF0006</strain>
        <tissue evidence="1">Muscle</tissue>
    </source>
</reference>
<name>A0AAD6F9I1_9TELE</name>
<accession>A0AAD6F9I1</accession>
<dbReference type="EMBL" id="JAPTMU010000021">
    <property type="protein sequence ID" value="KAJ4925543.1"/>
    <property type="molecule type" value="Genomic_DNA"/>
</dbReference>
<dbReference type="AlphaFoldDB" id="A0AAD6F9I1"/>
<evidence type="ECO:0000313" key="2">
    <source>
        <dbReference type="Proteomes" id="UP001219934"/>
    </source>
</evidence>
<keyword evidence="2" id="KW-1185">Reference proteome</keyword>
<protein>
    <submittedName>
        <fullName evidence="1">Uncharacterized protein</fullName>
    </submittedName>
</protein>